<accession>A0A835RUP9</accession>
<sequence length="96" mass="10568">MERPGSSTSTYEDVVRASVRRKIRCFKLTAEALNFAYFTAAEKSVEEDVKRPDGTAAAEGWYSLEGKEGLLWHMGAAIKGDDAAKERFFGGETGSR</sequence>
<dbReference type="OrthoDB" id="1704267at2759"/>
<protein>
    <submittedName>
        <fullName evidence="1">Uncharacterized protein</fullName>
    </submittedName>
</protein>
<reference evidence="1 2" key="1">
    <citation type="journal article" date="2020" name="Nat. Food">
        <title>A phased Vanilla planifolia genome enables genetic improvement of flavour and production.</title>
        <authorList>
            <person name="Hasing T."/>
            <person name="Tang H."/>
            <person name="Brym M."/>
            <person name="Khazi F."/>
            <person name="Huang T."/>
            <person name="Chambers A.H."/>
        </authorList>
    </citation>
    <scope>NUCLEOTIDE SEQUENCE [LARGE SCALE GENOMIC DNA]</scope>
    <source>
        <tissue evidence="1">Leaf</tissue>
    </source>
</reference>
<gene>
    <name evidence="1" type="ORF">HPP92_000575</name>
</gene>
<proteinExistence type="predicted"/>
<dbReference type="AlphaFoldDB" id="A0A835RUP9"/>
<comment type="caution">
    <text evidence="1">The sequence shown here is derived from an EMBL/GenBank/DDBJ whole genome shotgun (WGS) entry which is preliminary data.</text>
</comment>
<evidence type="ECO:0000313" key="2">
    <source>
        <dbReference type="Proteomes" id="UP000636800"/>
    </source>
</evidence>
<dbReference type="EMBL" id="JADCNL010000001">
    <property type="protein sequence ID" value="KAG0495884.1"/>
    <property type="molecule type" value="Genomic_DNA"/>
</dbReference>
<evidence type="ECO:0000313" key="1">
    <source>
        <dbReference type="EMBL" id="KAG0495884.1"/>
    </source>
</evidence>
<keyword evidence="2" id="KW-1185">Reference proteome</keyword>
<name>A0A835RUP9_VANPL</name>
<dbReference type="Proteomes" id="UP000636800">
    <property type="component" value="Chromosome 1"/>
</dbReference>
<organism evidence="1 2">
    <name type="scientific">Vanilla planifolia</name>
    <name type="common">Vanilla</name>
    <dbReference type="NCBI Taxonomy" id="51239"/>
    <lineage>
        <taxon>Eukaryota</taxon>
        <taxon>Viridiplantae</taxon>
        <taxon>Streptophyta</taxon>
        <taxon>Embryophyta</taxon>
        <taxon>Tracheophyta</taxon>
        <taxon>Spermatophyta</taxon>
        <taxon>Magnoliopsida</taxon>
        <taxon>Liliopsida</taxon>
        <taxon>Asparagales</taxon>
        <taxon>Orchidaceae</taxon>
        <taxon>Vanilloideae</taxon>
        <taxon>Vanilleae</taxon>
        <taxon>Vanilla</taxon>
    </lineage>
</organism>